<dbReference type="GO" id="GO:0015074">
    <property type="term" value="P:DNA integration"/>
    <property type="evidence" value="ECO:0007669"/>
    <property type="project" value="UniProtKB-KW"/>
</dbReference>
<evidence type="ECO:0000256" key="1">
    <source>
        <dbReference type="ARBA" id="ARBA00022670"/>
    </source>
</evidence>
<protein>
    <recommendedName>
        <fullName evidence="21">Transposable element protein</fullName>
    </recommendedName>
</protein>
<keyword evidence="8" id="KW-0378">Hydrolase</keyword>
<dbReference type="GO" id="GO:0003677">
    <property type="term" value="F:DNA binding"/>
    <property type="evidence" value="ECO:0007669"/>
    <property type="project" value="UniProtKB-KW"/>
</dbReference>
<accession>A0AAD4ZQH9</accession>
<gene>
    <name evidence="19" type="ORF">L3X38_005237</name>
</gene>
<dbReference type="EMBL" id="JAJFAZ020000001">
    <property type="protein sequence ID" value="KAI5352346.1"/>
    <property type="molecule type" value="Genomic_DNA"/>
</dbReference>
<keyword evidence="12" id="KW-0239">DNA-directed DNA polymerase</keyword>
<dbReference type="Pfam" id="PF17921">
    <property type="entry name" value="Integrase_H2C2"/>
    <property type="match status" value="1"/>
</dbReference>
<dbReference type="InterPro" id="IPR036397">
    <property type="entry name" value="RNaseH_sf"/>
</dbReference>
<keyword evidence="15" id="KW-0511">Multifunctional enzyme</keyword>
<dbReference type="PANTHER" id="PTHR37984">
    <property type="entry name" value="PROTEIN CBG26694"/>
    <property type="match status" value="1"/>
</dbReference>
<keyword evidence="1" id="KW-0645">Protease</keyword>
<evidence type="ECO:0000259" key="18">
    <source>
        <dbReference type="PROSITE" id="PS50994"/>
    </source>
</evidence>
<reference evidence="19 20" key="1">
    <citation type="journal article" date="2022" name="G3 (Bethesda)">
        <title>Whole-genome sequence and methylome profiling of the almond [Prunus dulcis (Mill.) D.A. Webb] cultivar 'Nonpareil'.</title>
        <authorList>
            <person name="D'Amico-Willman K.M."/>
            <person name="Ouma W.Z."/>
            <person name="Meulia T."/>
            <person name="Sideli G.M."/>
            <person name="Gradziel T.M."/>
            <person name="Fresnedo-Ramirez J."/>
        </authorList>
    </citation>
    <scope>NUCLEOTIDE SEQUENCE [LARGE SCALE GENOMIC DNA]</scope>
    <source>
        <strain evidence="19">Clone GOH B32 T37-40</strain>
    </source>
</reference>
<dbReference type="FunFam" id="3.10.10.10:FF:000007">
    <property type="entry name" value="Retrovirus-related Pol polyprotein from transposon 17.6-like Protein"/>
    <property type="match status" value="1"/>
</dbReference>
<evidence type="ECO:0000256" key="14">
    <source>
        <dbReference type="ARBA" id="ARBA00023172"/>
    </source>
</evidence>
<feature type="domain" description="Chromo" evidence="16">
    <location>
        <begin position="826"/>
        <end position="876"/>
    </location>
</feature>
<dbReference type="Gene3D" id="3.10.10.10">
    <property type="entry name" value="HIV Type 1 Reverse Transcriptase, subunit A, domain 1"/>
    <property type="match status" value="1"/>
</dbReference>
<keyword evidence="2" id="KW-0808">Transferase</keyword>
<evidence type="ECO:0000259" key="16">
    <source>
        <dbReference type="PROSITE" id="PS50013"/>
    </source>
</evidence>
<name>A0AAD4ZQH9_PRUDU</name>
<keyword evidence="10" id="KW-0229">DNA integration</keyword>
<evidence type="ECO:0000256" key="13">
    <source>
        <dbReference type="ARBA" id="ARBA00023125"/>
    </source>
</evidence>
<comment type="caution">
    <text evidence="19">The sequence shown here is derived from an EMBL/GenBank/DDBJ whole genome shotgun (WGS) entry which is preliminary data.</text>
</comment>
<dbReference type="InterPro" id="IPR016197">
    <property type="entry name" value="Chromo-like_dom_sf"/>
</dbReference>
<dbReference type="InterPro" id="IPR023780">
    <property type="entry name" value="Chromo_domain"/>
</dbReference>
<dbReference type="InterPro" id="IPR001584">
    <property type="entry name" value="Integrase_cat-core"/>
</dbReference>
<dbReference type="GO" id="GO:0003887">
    <property type="term" value="F:DNA-directed DNA polymerase activity"/>
    <property type="evidence" value="ECO:0007669"/>
    <property type="project" value="UniProtKB-KW"/>
</dbReference>
<dbReference type="Pfam" id="PF17919">
    <property type="entry name" value="RT_RNaseH_2"/>
    <property type="match status" value="1"/>
</dbReference>
<evidence type="ECO:0000256" key="8">
    <source>
        <dbReference type="ARBA" id="ARBA00022801"/>
    </source>
</evidence>
<keyword evidence="13" id="KW-0238">DNA-binding</keyword>
<evidence type="ECO:0000256" key="12">
    <source>
        <dbReference type="ARBA" id="ARBA00022932"/>
    </source>
</evidence>
<evidence type="ECO:0000256" key="5">
    <source>
        <dbReference type="ARBA" id="ARBA00022723"/>
    </source>
</evidence>
<dbReference type="FunFam" id="3.30.70.270:FF:000020">
    <property type="entry name" value="Transposon Tf2-6 polyprotein-like Protein"/>
    <property type="match status" value="1"/>
</dbReference>
<evidence type="ECO:0000256" key="15">
    <source>
        <dbReference type="ARBA" id="ARBA00023268"/>
    </source>
</evidence>
<dbReference type="PROSITE" id="PS50013">
    <property type="entry name" value="CHROMO_2"/>
    <property type="match status" value="1"/>
</dbReference>
<evidence type="ECO:0000256" key="10">
    <source>
        <dbReference type="ARBA" id="ARBA00022908"/>
    </source>
</evidence>
<dbReference type="InterPro" id="IPR043128">
    <property type="entry name" value="Rev_trsase/Diguanyl_cyclase"/>
</dbReference>
<dbReference type="GO" id="GO:0006310">
    <property type="term" value="P:DNA recombination"/>
    <property type="evidence" value="ECO:0007669"/>
    <property type="project" value="UniProtKB-KW"/>
</dbReference>
<keyword evidence="7" id="KW-0255">Endonuclease</keyword>
<dbReference type="PANTHER" id="PTHR37984:SF5">
    <property type="entry name" value="PROTEIN NYNRIN-LIKE"/>
    <property type="match status" value="1"/>
</dbReference>
<keyword evidence="11" id="KW-0695">RNA-directed DNA polymerase</keyword>
<keyword evidence="6" id="KW-0064">Aspartyl protease</keyword>
<keyword evidence="20" id="KW-1185">Reference proteome</keyword>
<dbReference type="Gene3D" id="3.30.70.270">
    <property type="match status" value="2"/>
</dbReference>
<dbReference type="InterPro" id="IPR000477">
    <property type="entry name" value="RT_dom"/>
</dbReference>
<dbReference type="Gene3D" id="2.40.50.40">
    <property type="match status" value="1"/>
</dbReference>
<evidence type="ECO:0000256" key="2">
    <source>
        <dbReference type="ARBA" id="ARBA00022679"/>
    </source>
</evidence>
<dbReference type="GO" id="GO:0046872">
    <property type="term" value="F:metal ion binding"/>
    <property type="evidence" value="ECO:0007669"/>
    <property type="project" value="UniProtKB-KW"/>
</dbReference>
<evidence type="ECO:0000313" key="19">
    <source>
        <dbReference type="EMBL" id="KAI5352346.1"/>
    </source>
</evidence>
<keyword evidence="14" id="KW-0233">DNA recombination</keyword>
<evidence type="ECO:0000259" key="17">
    <source>
        <dbReference type="PROSITE" id="PS50878"/>
    </source>
</evidence>
<dbReference type="CDD" id="cd01647">
    <property type="entry name" value="RT_LTR"/>
    <property type="match status" value="1"/>
</dbReference>
<evidence type="ECO:0000256" key="11">
    <source>
        <dbReference type="ARBA" id="ARBA00022918"/>
    </source>
</evidence>
<evidence type="ECO:0000313" key="20">
    <source>
        <dbReference type="Proteomes" id="UP001054821"/>
    </source>
</evidence>
<dbReference type="Gene3D" id="3.10.20.370">
    <property type="match status" value="1"/>
</dbReference>
<evidence type="ECO:0000256" key="6">
    <source>
        <dbReference type="ARBA" id="ARBA00022750"/>
    </source>
</evidence>
<dbReference type="InterPro" id="IPR012337">
    <property type="entry name" value="RNaseH-like_sf"/>
</dbReference>
<dbReference type="GO" id="GO:0004519">
    <property type="term" value="F:endonuclease activity"/>
    <property type="evidence" value="ECO:0007669"/>
    <property type="project" value="UniProtKB-KW"/>
</dbReference>
<dbReference type="AlphaFoldDB" id="A0AAD4ZQH9"/>
<evidence type="ECO:0000256" key="4">
    <source>
        <dbReference type="ARBA" id="ARBA00022722"/>
    </source>
</evidence>
<dbReference type="Pfam" id="PF00665">
    <property type="entry name" value="rve"/>
    <property type="match status" value="1"/>
</dbReference>
<dbReference type="Proteomes" id="UP001054821">
    <property type="component" value="Chromosome 1"/>
</dbReference>
<dbReference type="Pfam" id="PF00078">
    <property type="entry name" value="RVT_1"/>
    <property type="match status" value="1"/>
</dbReference>
<dbReference type="InterPro" id="IPR056924">
    <property type="entry name" value="SH3_Tf2-1"/>
</dbReference>
<keyword evidence="3" id="KW-0548">Nucleotidyltransferase</keyword>
<dbReference type="InterPro" id="IPR041577">
    <property type="entry name" value="RT_RNaseH_2"/>
</dbReference>
<dbReference type="SUPFAM" id="SSF54160">
    <property type="entry name" value="Chromo domain-like"/>
    <property type="match status" value="1"/>
</dbReference>
<keyword evidence="5" id="KW-0479">Metal-binding</keyword>
<dbReference type="InterPro" id="IPR050951">
    <property type="entry name" value="Retrovirus_Pol_polyprotein"/>
</dbReference>
<proteinExistence type="predicted"/>
<dbReference type="Gene3D" id="1.10.340.70">
    <property type="match status" value="1"/>
</dbReference>
<evidence type="ECO:0000256" key="9">
    <source>
        <dbReference type="ARBA" id="ARBA00022842"/>
    </source>
</evidence>
<dbReference type="Gene3D" id="3.30.420.10">
    <property type="entry name" value="Ribonuclease H-like superfamily/Ribonuclease H"/>
    <property type="match status" value="1"/>
</dbReference>
<organism evidence="19 20">
    <name type="scientific">Prunus dulcis</name>
    <name type="common">Almond</name>
    <name type="synonym">Amygdalus dulcis</name>
    <dbReference type="NCBI Taxonomy" id="3755"/>
    <lineage>
        <taxon>Eukaryota</taxon>
        <taxon>Viridiplantae</taxon>
        <taxon>Streptophyta</taxon>
        <taxon>Embryophyta</taxon>
        <taxon>Tracheophyta</taxon>
        <taxon>Spermatophyta</taxon>
        <taxon>Magnoliopsida</taxon>
        <taxon>eudicotyledons</taxon>
        <taxon>Gunneridae</taxon>
        <taxon>Pentapetalae</taxon>
        <taxon>rosids</taxon>
        <taxon>fabids</taxon>
        <taxon>Rosales</taxon>
        <taxon>Rosaceae</taxon>
        <taxon>Amygdaloideae</taxon>
        <taxon>Amygdaleae</taxon>
        <taxon>Prunus</taxon>
    </lineage>
</organism>
<dbReference type="SUPFAM" id="SSF53098">
    <property type="entry name" value="Ribonuclease H-like"/>
    <property type="match status" value="1"/>
</dbReference>
<dbReference type="FunFam" id="1.10.340.70:FF:000001">
    <property type="entry name" value="Retrovirus-related Pol polyprotein from transposon gypsy-like Protein"/>
    <property type="match status" value="1"/>
</dbReference>
<dbReference type="GO" id="GO:0003964">
    <property type="term" value="F:RNA-directed DNA polymerase activity"/>
    <property type="evidence" value="ECO:0007669"/>
    <property type="project" value="UniProtKB-KW"/>
</dbReference>
<dbReference type="InterPro" id="IPR041588">
    <property type="entry name" value="Integrase_H2C2"/>
</dbReference>
<evidence type="ECO:0000256" key="3">
    <source>
        <dbReference type="ARBA" id="ARBA00022695"/>
    </source>
</evidence>
<feature type="domain" description="Integrase catalytic" evidence="18">
    <location>
        <begin position="521"/>
        <end position="683"/>
    </location>
</feature>
<dbReference type="SUPFAM" id="SSF56672">
    <property type="entry name" value="DNA/RNA polymerases"/>
    <property type="match status" value="1"/>
</dbReference>
<keyword evidence="9" id="KW-0460">Magnesium</keyword>
<keyword evidence="4" id="KW-0540">Nuclease</keyword>
<dbReference type="InterPro" id="IPR043502">
    <property type="entry name" value="DNA/RNA_pol_sf"/>
</dbReference>
<dbReference type="PROSITE" id="PS50994">
    <property type="entry name" value="INTEGRASE"/>
    <property type="match status" value="1"/>
</dbReference>
<dbReference type="FunFam" id="3.10.20.370:FF:000001">
    <property type="entry name" value="Retrovirus-related Pol polyprotein from transposon 17.6-like protein"/>
    <property type="match status" value="1"/>
</dbReference>
<feature type="domain" description="Reverse transcriptase" evidence="17">
    <location>
        <begin position="2"/>
        <end position="181"/>
    </location>
</feature>
<dbReference type="Pfam" id="PF00385">
    <property type="entry name" value="Chromo"/>
    <property type="match status" value="1"/>
</dbReference>
<sequence>MLKDSLIRYSNSPFSSPVLLVKKKEGTWRFCIDYRALNQVTIKDKFPIPVIDELLDELYGASYFSKLDLRPGYHQIRMKDEDIPKTAFRTHEGHYEFLVMPFGLTNAPSTFQALMNSVFHTYLRKFVLVFFDDILVYSNSFTDHLAHLQQIFELLRANQLQVKMSKCSFGQRSVDYLGHTISAAGVGVDRKKIQCIETWPKPAIVKGLRGFLGLAGYYRKFVKNFGLISKPLTDMLRKDGFVWSMEAEKAFETLKDALTTTPILALPDFNKEFIIECDASNGGIGAILSQDRHPIAYLSKSLSTKHRSLSVYDKEMMAVVYAVEHWRPYLLGRKFKILTDHQTIRYFLEQRITTTTQEKWLLKLLGYNYEIEYRAGKNNAGPDALSRKHELLALMGLTSPIFDYIPQIAAACLQDSATHQLVLNAQSASNPNSSFTWVNNQLYYKGSLYVPATATSREQILEEFHNTPTAGHSSYLRTYKRVLRTFRWPGLKSDVKKYVAACDTCQRNKYESIKPPGLLQPLAIPDSIWQDIAMDFIEGLPPSSGKNCILVVVDRLSKYGHFVAIKHPYTAVQVAQIFIKEIFRLHGLPRIIVSDRDPTFLSQFWTAFFQAQGTKLCHSSAYHPQSDGQTEVLNRTLEHYLRCFAGDKPTSWSSWLPWAEWWYNTTFHSAIQMTPHEAVYGKPPPIVPFYIPGTTTVDAVDTTLRERDTILRQLRQNLQVAQDRMKYFADKHRTEREFQPGDWVYLRLQPYRQATMRNPQHPKLAPRFYGPFQVLSPVGTVAYKLQLPGSSRIHNVFHVSLLKKKLGSNVSPSPTLPPMTDGLVHWMPAQILNRGLIKRKNKPVTRWLIQWEGLPAEDATWEDASDILTRFPSFQT</sequence>
<dbReference type="PROSITE" id="PS50878">
    <property type="entry name" value="RT_POL"/>
    <property type="match status" value="1"/>
</dbReference>
<evidence type="ECO:0000256" key="7">
    <source>
        <dbReference type="ARBA" id="ARBA00022759"/>
    </source>
</evidence>
<dbReference type="GO" id="GO:0006508">
    <property type="term" value="P:proteolysis"/>
    <property type="evidence" value="ECO:0007669"/>
    <property type="project" value="UniProtKB-KW"/>
</dbReference>
<evidence type="ECO:0008006" key="21">
    <source>
        <dbReference type="Google" id="ProtNLM"/>
    </source>
</evidence>
<dbReference type="InterPro" id="IPR000953">
    <property type="entry name" value="Chromo/chromo_shadow_dom"/>
</dbReference>
<dbReference type="CDD" id="cd09274">
    <property type="entry name" value="RNase_HI_RT_Ty3"/>
    <property type="match status" value="1"/>
</dbReference>
<dbReference type="GO" id="GO:0004190">
    <property type="term" value="F:aspartic-type endopeptidase activity"/>
    <property type="evidence" value="ECO:0007669"/>
    <property type="project" value="UniProtKB-KW"/>
</dbReference>
<dbReference type="Pfam" id="PF24626">
    <property type="entry name" value="SH3_Tf2-1"/>
    <property type="match status" value="1"/>
</dbReference>